<dbReference type="SUPFAM" id="SSF51735">
    <property type="entry name" value="NAD(P)-binding Rossmann-fold domains"/>
    <property type="match status" value="1"/>
</dbReference>
<dbReference type="RefSeq" id="WP_184983416.1">
    <property type="nucleotide sequence ID" value="NZ_BAAALO010000089.1"/>
</dbReference>
<evidence type="ECO:0000259" key="2">
    <source>
        <dbReference type="Pfam" id="PF01370"/>
    </source>
</evidence>
<dbReference type="InterPro" id="IPR013549">
    <property type="entry name" value="DUF1731"/>
</dbReference>
<gene>
    <name evidence="4" type="ORF">BJ992_004119</name>
</gene>
<dbReference type="InterPro" id="IPR001509">
    <property type="entry name" value="Epimerase_deHydtase"/>
</dbReference>
<dbReference type="Proteomes" id="UP000555564">
    <property type="component" value="Unassembled WGS sequence"/>
</dbReference>
<dbReference type="Gene3D" id="3.40.50.720">
    <property type="entry name" value="NAD(P)-binding Rossmann-like Domain"/>
    <property type="match status" value="1"/>
</dbReference>
<evidence type="ECO:0000259" key="3">
    <source>
        <dbReference type="Pfam" id="PF08338"/>
    </source>
</evidence>
<dbReference type="PANTHER" id="PTHR11092:SF0">
    <property type="entry name" value="EPIMERASE FAMILY PROTEIN SDR39U1"/>
    <property type="match status" value="1"/>
</dbReference>
<accession>A0A7X0IIL6</accession>
<reference evidence="4 5" key="1">
    <citation type="submission" date="2020-08" db="EMBL/GenBank/DDBJ databases">
        <title>Sequencing the genomes of 1000 actinobacteria strains.</title>
        <authorList>
            <person name="Klenk H.-P."/>
        </authorList>
    </citation>
    <scope>NUCLEOTIDE SEQUENCE [LARGE SCALE GENOMIC DNA]</scope>
    <source>
        <strain evidence="4 5">DSM 44936</strain>
    </source>
</reference>
<dbReference type="EMBL" id="JACHIU010000001">
    <property type="protein sequence ID" value="MBB6474688.1"/>
    <property type="molecule type" value="Genomic_DNA"/>
</dbReference>
<organism evidence="4 5">
    <name type="scientific">Sphaerisporangium rubeum</name>
    <dbReference type="NCBI Taxonomy" id="321317"/>
    <lineage>
        <taxon>Bacteria</taxon>
        <taxon>Bacillati</taxon>
        <taxon>Actinomycetota</taxon>
        <taxon>Actinomycetes</taxon>
        <taxon>Streptosporangiales</taxon>
        <taxon>Streptosporangiaceae</taxon>
        <taxon>Sphaerisporangium</taxon>
    </lineage>
</organism>
<dbReference type="AlphaFoldDB" id="A0A7X0IIL6"/>
<evidence type="ECO:0000313" key="5">
    <source>
        <dbReference type="Proteomes" id="UP000555564"/>
    </source>
</evidence>
<feature type="domain" description="NAD-dependent epimerase/dehydratase" evidence="2">
    <location>
        <begin position="3"/>
        <end position="135"/>
    </location>
</feature>
<dbReference type="PANTHER" id="PTHR11092">
    <property type="entry name" value="SUGAR NUCLEOTIDE EPIMERASE RELATED"/>
    <property type="match status" value="1"/>
</dbReference>
<protein>
    <recommendedName>
        <fullName evidence="6">TIGR01777 family protein</fullName>
    </recommendedName>
</protein>
<comment type="caution">
    <text evidence="4">The sequence shown here is derived from an EMBL/GenBank/DDBJ whole genome shotgun (WGS) entry which is preliminary data.</text>
</comment>
<feature type="compositionally biased region" description="Pro residues" evidence="1">
    <location>
        <begin position="150"/>
        <end position="159"/>
    </location>
</feature>
<dbReference type="Pfam" id="PF08338">
    <property type="entry name" value="DUF1731"/>
    <property type="match status" value="1"/>
</dbReference>
<feature type="domain" description="DUF1731" evidence="3">
    <location>
        <begin position="281"/>
        <end position="328"/>
    </location>
</feature>
<sequence>MSVVVTGSSGLIGTALVRALRDRGHSVVRLVRRPPAGADEAFWDPREGVLDPGLLEGAEAVVHLAGAGIADRRWTDAYRRELLASRVDSTRLIATTVAGLGRPPRVLLSASAMGIYGDTGDRAVDESAKLPVGPSTEPGTSPAATAGAAPAPPAEPSPQAPGLWLAGLAAAWEAETVPAAEAGVRVVLLRTGHVLTRDGGFLGKQLPLFRLGLGAPLGSGRQYTSWITMEDWLGAVEFLLAGSAAGAAGPVNLTAPNPVTNAEFTKALGRALGRPTLPVAVPPFVLRAALGALADEGVLIGQRVLPARLLEMGYRFRHPHVDEALAAIL</sequence>
<keyword evidence="5" id="KW-1185">Reference proteome</keyword>
<proteinExistence type="predicted"/>
<dbReference type="InterPro" id="IPR036291">
    <property type="entry name" value="NAD(P)-bd_dom_sf"/>
</dbReference>
<evidence type="ECO:0000313" key="4">
    <source>
        <dbReference type="EMBL" id="MBB6474688.1"/>
    </source>
</evidence>
<feature type="compositionally biased region" description="Low complexity" evidence="1">
    <location>
        <begin position="134"/>
        <end position="149"/>
    </location>
</feature>
<feature type="region of interest" description="Disordered" evidence="1">
    <location>
        <begin position="126"/>
        <end position="160"/>
    </location>
</feature>
<name>A0A7X0IIL6_9ACTN</name>
<evidence type="ECO:0008006" key="6">
    <source>
        <dbReference type="Google" id="ProtNLM"/>
    </source>
</evidence>
<evidence type="ECO:0000256" key="1">
    <source>
        <dbReference type="SAM" id="MobiDB-lite"/>
    </source>
</evidence>
<dbReference type="Pfam" id="PF01370">
    <property type="entry name" value="Epimerase"/>
    <property type="match status" value="1"/>
</dbReference>